<evidence type="ECO:0000256" key="5">
    <source>
        <dbReference type="RuleBase" id="RU363019"/>
    </source>
</evidence>
<evidence type="ECO:0000256" key="2">
    <source>
        <dbReference type="ARBA" id="ARBA00007365"/>
    </source>
</evidence>
<evidence type="ECO:0000256" key="3">
    <source>
        <dbReference type="ARBA" id="ARBA00023110"/>
    </source>
</evidence>
<comment type="caution">
    <text evidence="8">The sequence shown here is derived from an EMBL/GenBank/DDBJ whole genome shotgun (WGS) entry which is preliminary data.</text>
</comment>
<comment type="function">
    <text evidence="5">PPIases accelerate the folding of proteins. It catalyzes the cis-trans isomerization of proline imidic peptide bonds in oligopeptides.</text>
</comment>
<dbReference type="FunFam" id="2.40.100.10:FF:000022">
    <property type="entry name" value="Peptidyl-prolyl cis-trans isomerase CYP95"/>
    <property type="match status" value="1"/>
</dbReference>
<evidence type="ECO:0000259" key="7">
    <source>
        <dbReference type="PROSITE" id="PS50072"/>
    </source>
</evidence>
<dbReference type="GO" id="GO:0005737">
    <property type="term" value="C:cytoplasm"/>
    <property type="evidence" value="ECO:0007669"/>
    <property type="project" value="TreeGrafter"/>
</dbReference>
<dbReference type="AlphaFoldDB" id="A0AAD7PTD1"/>
<protein>
    <recommendedName>
        <fullName evidence="5">Peptidyl-prolyl cis-trans isomerase</fullName>
        <shortName evidence="5">PPIase</shortName>
        <ecNumber evidence="5">5.2.1.8</ecNumber>
    </recommendedName>
</protein>
<organism evidence="8 9">
    <name type="scientific">Quillaja saponaria</name>
    <name type="common">Soap bark tree</name>
    <dbReference type="NCBI Taxonomy" id="32244"/>
    <lineage>
        <taxon>Eukaryota</taxon>
        <taxon>Viridiplantae</taxon>
        <taxon>Streptophyta</taxon>
        <taxon>Embryophyta</taxon>
        <taxon>Tracheophyta</taxon>
        <taxon>Spermatophyta</taxon>
        <taxon>Magnoliopsida</taxon>
        <taxon>eudicotyledons</taxon>
        <taxon>Gunneridae</taxon>
        <taxon>Pentapetalae</taxon>
        <taxon>rosids</taxon>
        <taxon>fabids</taxon>
        <taxon>Fabales</taxon>
        <taxon>Quillajaceae</taxon>
        <taxon>Quillaja</taxon>
    </lineage>
</organism>
<sequence>MTKKKNQLVFMNVSIDGDPAERMVFELFNDVAPKTAENFRALCTGEKGIGPKTGRPLHYKGSFFHHIARGSIVQGGDFVRRNGTGGESIYGSKFPDESPKLKHDERGLLSMAIADRDTLGSHFLVTLKADHHLDRNHVVFGKLVQGYDILKKMEDVGDEEGHPTVTVKIINSGEYKDRKKLNKLKIGKDASSEANSYEARRRGKHKKPSRDRRKRRKRYYSSESDSSSDSELESSETDSDSDSYSSSSSYISSSKETR</sequence>
<comment type="catalytic activity">
    <reaction evidence="1 5">
        <text>[protein]-peptidylproline (omega=180) = [protein]-peptidylproline (omega=0)</text>
        <dbReference type="Rhea" id="RHEA:16237"/>
        <dbReference type="Rhea" id="RHEA-COMP:10747"/>
        <dbReference type="Rhea" id="RHEA-COMP:10748"/>
        <dbReference type="ChEBI" id="CHEBI:83833"/>
        <dbReference type="ChEBI" id="CHEBI:83834"/>
        <dbReference type="EC" id="5.2.1.8"/>
    </reaction>
</comment>
<evidence type="ECO:0000313" key="9">
    <source>
        <dbReference type="Proteomes" id="UP001163823"/>
    </source>
</evidence>
<dbReference type="InterPro" id="IPR002130">
    <property type="entry name" value="Cyclophilin-type_PPIase_dom"/>
</dbReference>
<keyword evidence="9" id="KW-1185">Reference proteome</keyword>
<dbReference type="PANTHER" id="PTHR11071">
    <property type="entry name" value="PEPTIDYL-PROLYL CIS-TRANS ISOMERASE"/>
    <property type="match status" value="1"/>
</dbReference>
<comment type="similarity">
    <text evidence="2 5">Belongs to the cyclophilin-type PPIase family.</text>
</comment>
<dbReference type="SUPFAM" id="SSF50891">
    <property type="entry name" value="Cyclophilin-like"/>
    <property type="match status" value="1"/>
</dbReference>
<dbReference type="Proteomes" id="UP001163823">
    <property type="component" value="Chromosome 6"/>
</dbReference>
<dbReference type="GO" id="GO:0016018">
    <property type="term" value="F:cyclosporin A binding"/>
    <property type="evidence" value="ECO:0007669"/>
    <property type="project" value="TreeGrafter"/>
</dbReference>
<feature type="domain" description="PPIase cyclophilin-type" evidence="7">
    <location>
        <begin position="10"/>
        <end position="174"/>
    </location>
</feature>
<feature type="region of interest" description="Disordered" evidence="6">
    <location>
        <begin position="186"/>
        <end position="258"/>
    </location>
</feature>
<dbReference type="EMBL" id="JARAOO010000006">
    <property type="protein sequence ID" value="KAJ7966150.1"/>
    <property type="molecule type" value="Genomic_DNA"/>
</dbReference>
<dbReference type="InterPro" id="IPR029000">
    <property type="entry name" value="Cyclophilin-like_dom_sf"/>
</dbReference>
<dbReference type="Gene3D" id="2.40.100.10">
    <property type="entry name" value="Cyclophilin-like"/>
    <property type="match status" value="1"/>
</dbReference>
<dbReference type="PROSITE" id="PS50072">
    <property type="entry name" value="CSA_PPIASE_2"/>
    <property type="match status" value="1"/>
</dbReference>
<evidence type="ECO:0000256" key="4">
    <source>
        <dbReference type="ARBA" id="ARBA00023235"/>
    </source>
</evidence>
<dbReference type="GO" id="GO:0003755">
    <property type="term" value="F:peptidyl-prolyl cis-trans isomerase activity"/>
    <property type="evidence" value="ECO:0007669"/>
    <property type="project" value="UniProtKB-UniRule"/>
</dbReference>
<reference evidence="8" key="1">
    <citation type="journal article" date="2023" name="Science">
        <title>Elucidation of the pathway for biosynthesis of saponin adjuvants from the soapbark tree.</title>
        <authorList>
            <person name="Reed J."/>
            <person name="Orme A."/>
            <person name="El-Demerdash A."/>
            <person name="Owen C."/>
            <person name="Martin L.B.B."/>
            <person name="Misra R.C."/>
            <person name="Kikuchi S."/>
            <person name="Rejzek M."/>
            <person name="Martin A.C."/>
            <person name="Harkess A."/>
            <person name="Leebens-Mack J."/>
            <person name="Louveau T."/>
            <person name="Stephenson M.J."/>
            <person name="Osbourn A."/>
        </authorList>
    </citation>
    <scope>NUCLEOTIDE SEQUENCE</scope>
    <source>
        <strain evidence="8">S10</strain>
    </source>
</reference>
<dbReference type="GO" id="GO:0006457">
    <property type="term" value="P:protein folding"/>
    <property type="evidence" value="ECO:0007669"/>
    <property type="project" value="TreeGrafter"/>
</dbReference>
<dbReference type="Pfam" id="PF00160">
    <property type="entry name" value="Pro_isomerase"/>
    <property type="match status" value="1"/>
</dbReference>
<name>A0AAD7PTD1_QUISA</name>
<proteinExistence type="inferred from homology"/>
<feature type="compositionally biased region" description="Basic residues" evidence="6">
    <location>
        <begin position="201"/>
        <end position="219"/>
    </location>
</feature>
<dbReference type="PRINTS" id="PR00153">
    <property type="entry name" value="CSAPPISMRASE"/>
</dbReference>
<accession>A0AAD7PTD1</accession>
<feature type="compositionally biased region" description="Acidic residues" evidence="6">
    <location>
        <begin position="226"/>
        <end position="241"/>
    </location>
</feature>
<gene>
    <name evidence="8" type="ORF">O6P43_015666</name>
</gene>
<dbReference type="KEGG" id="qsa:O6P43_015666"/>
<feature type="compositionally biased region" description="Low complexity" evidence="6">
    <location>
        <begin position="242"/>
        <end position="258"/>
    </location>
</feature>
<keyword evidence="3 5" id="KW-0697">Rotamase</keyword>
<keyword evidence="4 5" id="KW-0413">Isomerase</keyword>
<dbReference type="PANTHER" id="PTHR11071:SF561">
    <property type="entry name" value="PEPTIDYL-PROLYL CIS-TRANS ISOMERASE D-RELATED"/>
    <property type="match status" value="1"/>
</dbReference>
<evidence type="ECO:0000313" key="8">
    <source>
        <dbReference type="EMBL" id="KAJ7966150.1"/>
    </source>
</evidence>
<dbReference type="EC" id="5.2.1.8" evidence="5"/>
<evidence type="ECO:0000256" key="6">
    <source>
        <dbReference type="SAM" id="MobiDB-lite"/>
    </source>
</evidence>
<evidence type="ECO:0000256" key="1">
    <source>
        <dbReference type="ARBA" id="ARBA00000971"/>
    </source>
</evidence>